<evidence type="ECO:0000256" key="3">
    <source>
        <dbReference type="ARBA" id="ARBA00038249"/>
    </source>
</evidence>
<dbReference type="EMBL" id="CP138895">
    <property type="protein sequence ID" value="WPK24829.1"/>
    <property type="molecule type" value="Genomic_DNA"/>
</dbReference>
<dbReference type="CDD" id="cd08247">
    <property type="entry name" value="AST1_like"/>
    <property type="match status" value="1"/>
</dbReference>
<dbReference type="Pfam" id="PF08240">
    <property type="entry name" value="ADH_N"/>
    <property type="match status" value="1"/>
</dbReference>
<dbReference type="InterPro" id="IPR011032">
    <property type="entry name" value="GroES-like_sf"/>
</dbReference>
<comment type="similarity">
    <text evidence="3">Belongs to the YIM1 family.</text>
</comment>
<dbReference type="GeneID" id="88173186"/>
<dbReference type="AlphaFoldDB" id="A0AAX4H8L6"/>
<keyword evidence="2" id="KW-0551">Lipid droplet</keyword>
<reference evidence="5 6" key="1">
    <citation type="submission" date="2023-10" db="EMBL/GenBank/DDBJ databases">
        <title>Draft Genome Sequence of Candida saopaulonensis from a very Premature Infant with Sepsis.</title>
        <authorList>
            <person name="Ning Y."/>
            <person name="Dai R."/>
            <person name="Xiao M."/>
            <person name="Xu Y."/>
            <person name="Yan Q."/>
            <person name="Zhang L."/>
        </authorList>
    </citation>
    <scope>NUCLEOTIDE SEQUENCE [LARGE SCALE GENOMIC DNA]</scope>
    <source>
        <strain evidence="5 6">19XY460</strain>
    </source>
</reference>
<dbReference type="Proteomes" id="UP001338582">
    <property type="component" value="Chromosome 2"/>
</dbReference>
<dbReference type="GO" id="GO:0005739">
    <property type="term" value="C:mitochondrion"/>
    <property type="evidence" value="ECO:0007669"/>
    <property type="project" value="TreeGrafter"/>
</dbReference>
<evidence type="ECO:0000313" key="6">
    <source>
        <dbReference type="Proteomes" id="UP001338582"/>
    </source>
</evidence>
<protein>
    <recommendedName>
        <fullName evidence="4">Enoyl reductase (ER) domain-containing protein</fullName>
    </recommendedName>
</protein>
<dbReference type="InterPro" id="IPR013154">
    <property type="entry name" value="ADH-like_N"/>
</dbReference>
<dbReference type="KEGG" id="asau:88173186"/>
<dbReference type="InterPro" id="IPR050700">
    <property type="entry name" value="YIM1/Zinc_Alcohol_DH_Fams"/>
</dbReference>
<feature type="domain" description="Enoyl reductase (ER)" evidence="4">
    <location>
        <begin position="18"/>
        <end position="357"/>
    </location>
</feature>
<dbReference type="RefSeq" id="XP_062877212.1">
    <property type="nucleotide sequence ID" value="XM_063021142.1"/>
</dbReference>
<dbReference type="InterPro" id="IPR036291">
    <property type="entry name" value="NAD(P)-bd_dom_sf"/>
</dbReference>
<proteinExistence type="inferred from homology"/>
<comment type="subcellular location">
    <subcellularLocation>
        <location evidence="1">Lipid droplet</location>
    </subcellularLocation>
</comment>
<dbReference type="Pfam" id="PF13602">
    <property type="entry name" value="ADH_zinc_N_2"/>
    <property type="match status" value="1"/>
</dbReference>
<dbReference type="PANTHER" id="PTHR11695:SF294">
    <property type="entry name" value="RETICULON-4-INTERACTING PROTEIN 1, MITOCHONDRIAL"/>
    <property type="match status" value="1"/>
</dbReference>
<evidence type="ECO:0000259" key="4">
    <source>
        <dbReference type="SMART" id="SM00829"/>
    </source>
</evidence>
<dbReference type="Gene3D" id="3.40.50.720">
    <property type="entry name" value="NAD(P)-binding Rossmann-like Domain"/>
    <property type="match status" value="1"/>
</dbReference>
<name>A0AAX4H8L6_9ASCO</name>
<sequence length="360" mass="38905">MQFKAVKFTNKANPLTVGTQSIPVTETNGEYKLPSADSILVKVHAAALNPIDLIIKNSLSPWIFRGEKGFGFDYSGVVVAIGADAAKRNGLKVNDRVSGLFQDIFGPGTVAEYVLVDASKPTGANCRKLPDNLTFQQGAAWPLVFGTAQSMFDSIAKGNSFNKILVIGAGTSVGRYVVQLGKKVYNSSEIVVSCSSKTESLIKELGATTVIDYTKQKSILNPVLESVKESGPFDAIFDCCGNSDLLGDMLTVLKGRAEGGTYTTIAGDAKLDFSKGPGNLPSQIFSHFRLLRSNFGFLPYFYKMVLVNPADSWPDKCVKALAEHDFKVFIDSEYPMDQVSEAVKRLQSNKAAGKVIINIE</sequence>
<evidence type="ECO:0000256" key="1">
    <source>
        <dbReference type="ARBA" id="ARBA00004502"/>
    </source>
</evidence>
<dbReference type="PANTHER" id="PTHR11695">
    <property type="entry name" value="ALCOHOL DEHYDROGENASE RELATED"/>
    <property type="match status" value="1"/>
</dbReference>
<dbReference type="GO" id="GO:0016491">
    <property type="term" value="F:oxidoreductase activity"/>
    <property type="evidence" value="ECO:0007669"/>
    <property type="project" value="InterPro"/>
</dbReference>
<evidence type="ECO:0000256" key="2">
    <source>
        <dbReference type="ARBA" id="ARBA00022677"/>
    </source>
</evidence>
<dbReference type="SMART" id="SM00829">
    <property type="entry name" value="PKS_ER"/>
    <property type="match status" value="1"/>
</dbReference>
<dbReference type="InterPro" id="IPR020843">
    <property type="entry name" value="ER"/>
</dbReference>
<gene>
    <name evidence="5" type="ORF">PUMCH_002121</name>
</gene>
<dbReference type="Gene3D" id="3.90.180.10">
    <property type="entry name" value="Medium-chain alcohol dehydrogenases, catalytic domain"/>
    <property type="match status" value="1"/>
</dbReference>
<evidence type="ECO:0000313" key="5">
    <source>
        <dbReference type="EMBL" id="WPK24829.1"/>
    </source>
</evidence>
<dbReference type="GO" id="GO:0005811">
    <property type="term" value="C:lipid droplet"/>
    <property type="evidence" value="ECO:0007669"/>
    <property type="project" value="UniProtKB-SubCell"/>
</dbReference>
<dbReference type="SUPFAM" id="SSF51735">
    <property type="entry name" value="NAD(P)-binding Rossmann-fold domains"/>
    <property type="match status" value="1"/>
</dbReference>
<accession>A0AAX4H8L6</accession>
<keyword evidence="6" id="KW-1185">Reference proteome</keyword>
<dbReference type="SUPFAM" id="SSF50129">
    <property type="entry name" value="GroES-like"/>
    <property type="match status" value="1"/>
</dbReference>
<organism evidence="5 6">
    <name type="scientific">Australozyma saopauloensis</name>
    <dbReference type="NCBI Taxonomy" id="291208"/>
    <lineage>
        <taxon>Eukaryota</taxon>
        <taxon>Fungi</taxon>
        <taxon>Dikarya</taxon>
        <taxon>Ascomycota</taxon>
        <taxon>Saccharomycotina</taxon>
        <taxon>Pichiomycetes</taxon>
        <taxon>Metschnikowiaceae</taxon>
        <taxon>Australozyma</taxon>
    </lineage>
</organism>